<organism evidence="1 2">
    <name type="scientific">Chitinophaga agri</name>
    <dbReference type="NCBI Taxonomy" id="2703787"/>
    <lineage>
        <taxon>Bacteria</taxon>
        <taxon>Pseudomonadati</taxon>
        <taxon>Bacteroidota</taxon>
        <taxon>Chitinophagia</taxon>
        <taxon>Chitinophagales</taxon>
        <taxon>Chitinophagaceae</taxon>
        <taxon>Chitinophaga</taxon>
    </lineage>
</organism>
<evidence type="ECO:0000313" key="2">
    <source>
        <dbReference type="Proteomes" id="UP000476411"/>
    </source>
</evidence>
<keyword evidence="2" id="KW-1185">Reference proteome</keyword>
<proteinExistence type="predicted"/>
<name>A0A6B9ZB27_9BACT</name>
<dbReference type="EMBL" id="CP048113">
    <property type="protein sequence ID" value="QHS58315.1"/>
    <property type="molecule type" value="Genomic_DNA"/>
</dbReference>
<reference evidence="1 2" key="1">
    <citation type="submission" date="2020-01" db="EMBL/GenBank/DDBJ databases">
        <title>Complete genome sequence of Chitinophaga sp. H33E-04 isolated from quinoa roots.</title>
        <authorList>
            <person name="Weon H.-Y."/>
            <person name="Lee S.A."/>
        </authorList>
    </citation>
    <scope>NUCLEOTIDE SEQUENCE [LARGE SCALE GENOMIC DNA]</scope>
    <source>
        <strain evidence="1 2">H33E-04</strain>
    </source>
</reference>
<dbReference type="Proteomes" id="UP000476411">
    <property type="component" value="Chromosome"/>
</dbReference>
<accession>A0A6B9ZB27</accession>
<dbReference type="KEGG" id="chih:GWR21_01515"/>
<dbReference type="AlphaFoldDB" id="A0A6B9ZB27"/>
<protein>
    <submittedName>
        <fullName evidence="1">Uncharacterized protein</fullName>
    </submittedName>
</protein>
<evidence type="ECO:0000313" key="1">
    <source>
        <dbReference type="EMBL" id="QHS58315.1"/>
    </source>
</evidence>
<gene>
    <name evidence="1" type="ORF">GWR21_01515</name>
</gene>
<sequence>MLTAYSYEPQATSHLGQLEPGEGKVLNLQNEETVKHIKQLLQLNSGYQFFYSATKDKDARKKLITEHRERIKQYSITNYRGHFEFGVKVEAGQLYGTYSYEKQTIGVLFYDIIK</sequence>
<dbReference type="RefSeq" id="WP_162330020.1">
    <property type="nucleotide sequence ID" value="NZ_CP048113.1"/>
</dbReference>